<comment type="similarity">
    <text evidence="2">Belongs to the amino acid-polyamine-organocation (APC) superfamily. Spore germination protein (SGP) (TC 2.A.3.9) family.</text>
</comment>
<evidence type="ECO:0000256" key="1">
    <source>
        <dbReference type="ARBA" id="ARBA00004141"/>
    </source>
</evidence>
<evidence type="ECO:0000313" key="10">
    <source>
        <dbReference type="Proteomes" id="UP000190188"/>
    </source>
</evidence>
<feature type="transmembrane region" description="Helical" evidence="8">
    <location>
        <begin position="332"/>
        <end position="353"/>
    </location>
</feature>
<organism evidence="9 10">
    <name type="scientific">Paenibacillus selenitireducens</name>
    <dbReference type="NCBI Taxonomy" id="1324314"/>
    <lineage>
        <taxon>Bacteria</taxon>
        <taxon>Bacillati</taxon>
        <taxon>Bacillota</taxon>
        <taxon>Bacilli</taxon>
        <taxon>Bacillales</taxon>
        <taxon>Paenibacillaceae</taxon>
        <taxon>Paenibacillus</taxon>
    </lineage>
</organism>
<dbReference type="Pfam" id="PF03845">
    <property type="entry name" value="Spore_permease"/>
    <property type="match status" value="1"/>
</dbReference>
<feature type="transmembrane region" description="Helical" evidence="8">
    <location>
        <begin position="213"/>
        <end position="232"/>
    </location>
</feature>
<evidence type="ECO:0000256" key="8">
    <source>
        <dbReference type="SAM" id="Phobius"/>
    </source>
</evidence>
<comment type="subcellular location">
    <subcellularLocation>
        <location evidence="1">Membrane</location>
        <topology evidence="1">Multi-pass membrane protein</topology>
    </subcellularLocation>
</comment>
<gene>
    <name evidence="9" type="ORF">BVG16_29370</name>
</gene>
<accession>A0A1T2X0R8</accession>
<feature type="transmembrane region" description="Helical" evidence="8">
    <location>
        <begin position="81"/>
        <end position="102"/>
    </location>
</feature>
<feature type="transmembrane region" description="Helical" evidence="8">
    <location>
        <begin position="12"/>
        <end position="34"/>
    </location>
</feature>
<dbReference type="InterPro" id="IPR004761">
    <property type="entry name" value="Spore_GerAB"/>
</dbReference>
<evidence type="ECO:0000256" key="6">
    <source>
        <dbReference type="ARBA" id="ARBA00022989"/>
    </source>
</evidence>
<evidence type="ECO:0000256" key="7">
    <source>
        <dbReference type="ARBA" id="ARBA00023136"/>
    </source>
</evidence>
<protein>
    <submittedName>
        <fullName evidence="9">Spore gernimation protein</fullName>
    </submittedName>
</protein>
<proteinExistence type="inferred from homology"/>
<dbReference type="GO" id="GO:0009847">
    <property type="term" value="P:spore germination"/>
    <property type="evidence" value="ECO:0007669"/>
    <property type="project" value="InterPro"/>
</dbReference>
<feature type="transmembrane region" description="Helical" evidence="8">
    <location>
        <begin position="40"/>
        <end position="61"/>
    </location>
</feature>
<evidence type="ECO:0000256" key="4">
    <source>
        <dbReference type="ARBA" id="ARBA00022544"/>
    </source>
</evidence>
<dbReference type="STRING" id="1324314.BVG16_29370"/>
<feature type="transmembrane region" description="Helical" evidence="8">
    <location>
        <begin position="140"/>
        <end position="160"/>
    </location>
</feature>
<dbReference type="Proteomes" id="UP000190188">
    <property type="component" value="Unassembled WGS sequence"/>
</dbReference>
<keyword evidence="10" id="KW-1185">Reference proteome</keyword>
<feature type="transmembrane region" description="Helical" evidence="8">
    <location>
        <begin position="302"/>
        <end position="320"/>
    </location>
</feature>
<evidence type="ECO:0000256" key="5">
    <source>
        <dbReference type="ARBA" id="ARBA00022692"/>
    </source>
</evidence>
<name>A0A1T2X0R8_9BACL</name>
<dbReference type="NCBIfam" id="TIGR00912">
    <property type="entry name" value="2A0309"/>
    <property type="match status" value="1"/>
</dbReference>
<reference evidence="9 10" key="1">
    <citation type="submission" date="2017-01" db="EMBL/GenBank/DDBJ databases">
        <title>Genome analysis of Paenibacillus selenitrireducens ES3-24.</title>
        <authorList>
            <person name="Xu D."/>
            <person name="Yao R."/>
            <person name="Zheng S."/>
        </authorList>
    </citation>
    <scope>NUCLEOTIDE SEQUENCE [LARGE SCALE GENOMIC DNA]</scope>
    <source>
        <strain evidence="9 10">ES3-24</strain>
    </source>
</reference>
<keyword evidence="4" id="KW-0309">Germination</keyword>
<feature type="transmembrane region" description="Helical" evidence="8">
    <location>
        <begin position="180"/>
        <end position="201"/>
    </location>
</feature>
<feature type="transmembrane region" description="Helical" evidence="8">
    <location>
        <begin position="114"/>
        <end position="133"/>
    </location>
</feature>
<keyword evidence="7 8" id="KW-0472">Membrane</keyword>
<sequence>MVMRKPITYLQVCFILSMSTGLLNHVTIIPLLLRETHKDGWISVLLALFLSICWIPLLLWIMGKKGTELLFPWLCRQGGKFTAWIITILLIAYLILAAFVTIQDTSTWTKISYLPSTPMLIIAATMVLLSLASALAGIQAIAICAGVFLPVVVVLGYFVMGANFQFKDYSLMLPMLENGISPVIRGLVFIGGGMTELIFVLLMQSHLSKKPGFWGMSILAVILAGLTIGPYLGSIANFGVVNASSMRYPAFEQWRIVTAGKYIEHLDVLSIYQWLSGSFIRISLMFFLMIDLLPLRSLNRRVVAGLVAAAIIILVVIVGKDDFFFVEMLHSFYFPSVTCGLILLSLLLALLAARHQRQS</sequence>
<evidence type="ECO:0000256" key="3">
    <source>
        <dbReference type="ARBA" id="ARBA00022448"/>
    </source>
</evidence>
<keyword evidence="6 8" id="KW-1133">Transmembrane helix</keyword>
<keyword evidence="3" id="KW-0813">Transport</keyword>
<feature type="transmembrane region" description="Helical" evidence="8">
    <location>
        <begin position="271"/>
        <end position="290"/>
    </location>
</feature>
<evidence type="ECO:0000313" key="9">
    <source>
        <dbReference type="EMBL" id="OPA73316.1"/>
    </source>
</evidence>
<dbReference type="OrthoDB" id="2381188at2"/>
<dbReference type="PANTHER" id="PTHR34975:SF2">
    <property type="entry name" value="SPORE GERMINATION PROTEIN A2"/>
    <property type="match status" value="1"/>
</dbReference>
<keyword evidence="5 8" id="KW-0812">Transmembrane</keyword>
<dbReference type="PANTHER" id="PTHR34975">
    <property type="entry name" value="SPORE GERMINATION PROTEIN A2"/>
    <property type="match status" value="1"/>
</dbReference>
<dbReference type="RefSeq" id="WP_078502761.1">
    <property type="nucleotide sequence ID" value="NZ_MSZX01000019.1"/>
</dbReference>
<dbReference type="EMBL" id="MSZX01000019">
    <property type="protein sequence ID" value="OPA73316.1"/>
    <property type="molecule type" value="Genomic_DNA"/>
</dbReference>
<dbReference type="GO" id="GO:0016020">
    <property type="term" value="C:membrane"/>
    <property type="evidence" value="ECO:0007669"/>
    <property type="project" value="UniProtKB-SubCell"/>
</dbReference>
<comment type="caution">
    <text evidence="9">The sequence shown here is derived from an EMBL/GenBank/DDBJ whole genome shotgun (WGS) entry which is preliminary data.</text>
</comment>
<dbReference type="AlphaFoldDB" id="A0A1T2X0R8"/>
<evidence type="ECO:0000256" key="2">
    <source>
        <dbReference type="ARBA" id="ARBA00007998"/>
    </source>
</evidence>